<reference evidence="1" key="1">
    <citation type="journal article" date="2020" name="Stud. Mycol.">
        <title>101 Dothideomycetes genomes: a test case for predicting lifestyles and emergence of pathogens.</title>
        <authorList>
            <person name="Haridas S."/>
            <person name="Albert R."/>
            <person name="Binder M."/>
            <person name="Bloem J."/>
            <person name="Labutti K."/>
            <person name="Salamov A."/>
            <person name="Andreopoulos B."/>
            <person name="Baker S."/>
            <person name="Barry K."/>
            <person name="Bills G."/>
            <person name="Bluhm B."/>
            <person name="Cannon C."/>
            <person name="Castanera R."/>
            <person name="Culley D."/>
            <person name="Daum C."/>
            <person name="Ezra D."/>
            <person name="Gonzalez J."/>
            <person name="Henrissat B."/>
            <person name="Kuo A."/>
            <person name="Liang C."/>
            <person name="Lipzen A."/>
            <person name="Lutzoni F."/>
            <person name="Magnuson J."/>
            <person name="Mondo S."/>
            <person name="Nolan M."/>
            <person name="Ohm R."/>
            <person name="Pangilinan J."/>
            <person name="Park H.-J."/>
            <person name="Ramirez L."/>
            <person name="Alfaro M."/>
            <person name="Sun H."/>
            <person name="Tritt A."/>
            <person name="Yoshinaga Y."/>
            <person name="Zwiers L.-H."/>
            <person name="Turgeon B."/>
            <person name="Goodwin S."/>
            <person name="Spatafora J."/>
            <person name="Crous P."/>
            <person name="Grigoriev I."/>
        </authorList>
    </citation>
    <scope>NUCLEOTIDE SEQUENCE</scope>
    <source>
        <strain evidence="1">CBS 121167</strain>
    </source>
</reference>
<dbReference type="RefSeq" id="XP_033395396.1">
    <property type="nucleotide sequence ID" value="XM_033546957.1"/>
</dbReference>
<organism evidence="1 2">
    <name type="scientific">Aplosporella prunicola CBS 121167</name>
    <dbReference type="NCBI Taxonomy" id="1176127"/>
    <lineage>
        <taxon>Eukaryota</taxon>
        <taxon>Fungi</taxon>
        <taxon>Dikarya</taxon>
        <taxon>Ascomycota</taxon>
        <taxon>Pezizomycotina</taxon>
        <taxon>Dothideomycetes</taxon>
        <taxon>Dothideomycetes incertae sedis</taxon>
        <taxon>Botryosphaeriales</taxon>
        <taxon>Aplosporellaceae</taxon>
        <taxon>Aplosporella</taxon>
    </lineage>
</organism>
<gene>
    <name evidence="1" type="ORF">K452DRAFT_64131</name>
</gene>
<dbReference type="AlphaFoldDB" id="A0A6A6B8K1"/>
<protein>
    <submittedName>
        <fullName evidence="1">Uncharacterized protein</fullName>
    </submittedName>
</protein>
<dbReference type="EMBL" id="ML995492">
    <property type="protein sequence ID" value="KAF2139683.1"/>
    <property type="molecule type" value="Genomic_DNA"/>
</dbReference>
<accession>A0A6A6B8K1</accession>
<sequence length="157" mass="17638">MYASLACTYRLPSSTSKCRERVRKCRVGSSAVANMSTVVFQSSGSDGWRIVAYGVWRSVGCGLWAVVRGGAVWSGVLWSRDACICIRYVCVCGIVCMEGEEKEERSLRKDGAFPWDCYYCTYWGQSYACGVQWVEWVEGVWIGYCRTCYARQLGSVC</sequence>
<evidence type="ECO:0000313" key="1">
    <source>
        <dbReference type="EMBL" id="KAF2139683.1"/>
    </source>
</evidence>
<name>A0A6A6B8K1_9PEZI</name>
<proteinExistence type="predicted"/>
<dbReference type="GeneID" id="54304464"/>
<keyword evidence="2" id="KW-1185">Reference proteome</keyword>
<evidence type="ECO:0000313" key="2">
    <source>
        <dbReference type="Proteomes" id="UP000799438"/>
    </source>
</evidence>
<dbReference type="Proteomes" id="UP000799438">
    <property type="component" value="Unassembled WGS sequence"/>
</dbReference>